<dbReference type="EMBL" id="JH921435">
    <property type="protein sequence ID" value="EKD17696.1"/>
    <property type="molecule type" value="Genomic_DNA"/>
</dbReference>
<dbReference type="GeneID" id="18760000"/>
<reference evidence="2 3" key="1">
    <citation type="journal article" date="2012" name="BMC Genomics">
        <title>Sequencing the genome of Marssonina brunnea reveals fungus-poplar co-evolution.</title>
        <authorList>
            <person name="Zhu S."/>
            <person name="Cao Y.-Z."/>
            <person name="Jiang C."/>
            <person name="Tan B.-Y."/>
            <person name="Wang Z."/>
            <person name="Feng S."/>
            <person name="Zhang L."/>
            <person name="Su X.-H."/>
            <person name="Brejova B."/>
            <person name="Vinar T."/>
            <person name="Xu M."/>
            <person name="Wang M.-X."/>
            <person name="Zhang S.-G."/>
            <person name="Huang M.-R."/>
            <person name="Wu R."/>
            <person name="Zhou Y."/>
        </authorList>
    </citation>
    <scope>NUCLEOTIDE SEQUENCE [LARGE SCALE GENOMIC DNA]</scope>
    <source>
        <strain evidence="2 3">MB_m1</strain>
    </source>
</reference>
<dbReference type="KEGG" id="mbe:MBM_04065"/>
<name>K1WXB8_MARBU</name>
<feature type="region of interest" description="Disordered" evidence="1">
    <location>
        <begin position="1"/>
        <end position="21"/>
    </location>
</feature>
<protein>
    <submittedName>
        <fullName evidence="2">Uncharacterized protein</fullName>
    </submittedName>
</protein>
<dbReference type="AlphaFoldDB" id="K1WXB8"/>
<evidence type="ECO:0000256" key="1">
    <source>
        <dbReference type="SAM" id="MobiDB-lite"/>
    </source>
</evidence>
<keyword evidence="3" id="KW-1185">Reference proteome</keyword>
<dbReference type="STRING" id="1072389.K1WXB8"/>
<accession>K1WXB8</accession>
<dbReference type="RefSeq" id="XP_007291954.1">
    <property type="nucleotide sequence ID" value="XM_007291892.1"/>
</dbReference>
<gene>
    <name evidence="2" type="ORF">MBM_04065</name>
</gene>
<dbReference type="HOGENOM" id="CLU_020928_0_0_1"/>
<organism evidence="2 3">
    <name type="scientific">Marssonina brunnea f. sp. multigermtubi (strain MB_m1)</name>
    <name type="common">Marssonina leaf spot fungus</name>
    <dbReference type="NCBI Taxonomy" id="1072389"/>
    <lineage>
        <taxon>Eukaryota</taxon>
        <taxon>Fungi</taxon>
        <taxon>Dikarya</taxon>
        <taxon>Ascomycota</taxon>
        <taxon>Pezizomycotina</taxon>
        <taxon>Leotiomycetes</taxon>
        <taxon>Helotiales</taxon>
        <taxon>Drepanopezizaceae</taxon>
        <taxon>Drepanopeziza</taxon>
    </lineage>
</organism>
<dbReference type="InParanoid" id="K1WXB8"/>
<evidence type="ECO:0000313" key="2">
    <source>
        <dbReference type="EMBL" id="EKD17696.1"/>
    </source>
</evidence>
<dbReference type="Proteomes" id="UP000006753">
    <property type="component" value="Unassembled WGS sequence"/>
</dbReference>
<dbReference type="OMA" id="DDENPPW"/>
<feature type="compositionally biased region" description="Pro residues" evidence="1">
    <location>
        <begin position="1"/>
        <end position="16"/>
    </location>
</feature>
<dbReference type="OrthoDB" id="10254945at2759"/>
<sequence>MADLPPLPPLPSPRPLAGPRRPLTTWARKYGLFSPTSHKSGYTPTEYKFPTLGAVFPDSSDRYEQYQRKNLNGFTTRELGQLDCLPTRELIPGNLPKYILPMLARQNWETNPVQPDFPRSDLYALEDGRGMWSAHNDVVWPILEPILVLASKILGSAHLLPWFDAVLRAERKPVPSSRLKPEDQGRTDLRYIEPRTVSEFNPQMASTADRDMAFGVMQNRYQYTFGFMRHDEDPMDPGEDPPGKTLAYTGTNSEYMRYDPTPNKLPRLFTWLSLHEFELLLRDDLNSAERMSIEWSIANTISHEVMHAVDFLFTHLQGDYETPEVYFDQEPLSELGFSFEKAVNLGSTMAMISVDDTQIMPLGWFFSRCWPTAPDVAMADAGAVELINPGVQLFDEFFPIPISFYQDVQQEEFWSVGVQKFGHGLLHYRTRKEGSRVLYTIDPKTGKLKVGHAIRFSAFDQTFMEATNRFISKVEMLTTALSLTPEDREAMRFGRALLFSSQAEQMFWDNTTSQQALVKTAMDVMASAASAPPTDETRRMIFNGLLQCMLDAISTHQVQIASILSLESVNNTRYPDRRTALKSWNRGTRVFIRNLKRADATNAINAEKALLDLELCHMVLYDPADPSMQASEEFFESQSLTLARICLGEGDYSQCRDLCNGVLGLPWCTVFGRCGAEAILFALDRDLFEGWDERKASFAKMVQRMAYCEAGAPATWKSHWATLKSELVDPASQIPRPPDPNAPQPVVVDIPSVPSGRKGTEGSA</sequence>
<evidence type="ECO:0000313" key="3">
    <source>
        <dbReference type="Proteomes" id="UP000006753"/>
    </source>
</evidence>
<proteinExistence type="predicted"/>
<feature type="region of interest" description="Disordered" evidence="1">
    <location>
        <begin position="728"/>
        <end position="764"/>
    </location>
</feature>